<evidence type="ECO:0000256" key="1">
    <source>
        <dbReference type="SAM" id="Phobius"/>
    </source>
</evidence>
<evidence type="ECO:0000313" key="2">
    <source>
        <dbReference type="EMBL" id="HIX05364.1"/>
    </source>
</evidence>
<keyword evidence="1" id="KW-1133">Transmembrane helix</keyword>
<evidence type="ECO:0000313" key="3">
    <source>
        <dbReference type="Proteomes" id="UP000824193"/>
    </source>
</evidence>
<dbReference type="AlphaFoldDB" id="A0A9D2AD81"/>
<keyword evidence="1" id="KW-0472">Membrane</keyword>
<dbReference type="EMBL" id="DXFW01000012">
    <property type="protein sequence ID" value="HIX05364.1"/>
    <property type="molecule type" value="Genomic_DNA"/>
</dbReference>
<keyword evidence="1" id="KW-0812">Transmembrane</keyword>
<name>A0A9D2AD81_9FIRM</name>
<accession>A0A9D2AD81</accession>
<proteinExistence type="predicted"/>
<dbReference type="Proteomes" id="UP000824193">
    <property type="component" value="Unassembled WGS sequence"/>
</dbReference>
<sequence>MKLEQIGSLLPKQLGRRGSLIFFAGVLGVFLLIAGGLPFTGKGERTDSSDICSAAQQRSEVYVRQLEETLTELIGSIEGAGRTKVAVTLDASAETVYALDETDGGDNGQRQLEHILVDTREGQDALVEMTWEPLIRGIAVVCEGADNVTVNAQITQAVSVLTGVSTNRISISKMS</sequence>
<reference evidence="2" key="1">
    <citation type="journal article" date="2021" name="PeerJ">
        <title>Extensive microbial diversity within the chicken gut microbiome revealed by metagenomics and culture.</title>
        <authorList>
            <person name="Gilroy R."/>
            <person name="Ravi A."/>
            <person name="Getino M."/>
            <person name="Pursley I."/>
            <person name="Horton D.L."/>
            <person name="Alikhan N.F."/>
            <person name="Baker D."/>
            <person name="Gharbi K."/>
            <person name="Hall N."/>
            <person name="Watson M."/>
            <person name="Adriaenssens E.M."/>
            <person name="Foster-Nyarko E."/>
            <person name="Jarju S."/>
            <person name="Secka A."/>
            <person name="Antonio M."/>
            <person name="Oren A."/>
            <person name="Chaudhuri R.R."/>
            <person name="La Ragione R."/>
            <person name="Hildebrand F."/>
            <person name="Pallen M.J."/>
        </authorList>
    </citation>
    <scope>NUCLEOTIDE SEQUENCE</scope>
    <source>
        <strain evidence="2">2239</strain>
    </source>
</reference>
<gene>
    <name evidence="2" type="ORF">H9865_04540</name>
</gene>
<comment type="caution">
    <text evidence="2">The sequence shown here is derived from an EMBL/GenBank/DDBJ whole genome shotgun (WGS) entry which is preliminary data.</text>
</comment>
<reference evidence="2" key="2">
    <citation type="submission" date="2021-04" db="EMBL/GenBank/DDBJ databases">
        <authorList>
            <person name="Gilroy R."/>
        </authorList>
    </citation>
    <scope>NUCLEOTIDE SEQUENCE</scope>
    <source>
        <strain evidence="2">2239</strain>
    </source>
</reference>
<evidence type="ECO:0008006" key="4">
    <source>
        <dbReference type="Google" id="ProtNLM"/>
    </source>
</evidence>
<feature type="transmembrane region" description="Helical" evidence="1">
    <location>
        <begin position="20"/>
        <end position="39"/>
    </location>
</feature>
<protein>
    <recommendedName>
        <fullName evidence="4">Stage III sporulation protein AG</fullName>
    </recommendedName>
</protein>
<organism evidence="2 3">
    <name type="scientific">Candidatus Allofournierella pullicola</name>
    <dbReference type="NCBI Taxonomy" id="2838596"/>
    <lineage>
        <taxon>Bacteria</taxon>
        <taxon>Bacillati</taxon>
        <taxon>Bacillota</taxon>
        <taxon>Clostridia</taxon>
        <taxon>Eubacteriales</taxon>
        <taxon>Oscillospiraceae</taxon>
        <taxon>Allofournierella</taxon>
    </lineage>
</organism>